<dbReference type="SMART" id="SM00042">
    <property type="entry name" value="CUB"/>
    <property type="match status" value="1"/>
</dbReference>
<feature type="domain" description="HYR" evidence="9">
    <location>
        <begin position="7298"/>
        <end position="7382"/>
    </location>
</feature>
<evidence type="ECO:0000256" key="5">
    <source>
        <dbReference type="SAM" id="Phobius"/>
    </source>
</evidence>
<feature type="compositionally biased region" description="Polar residues" evidence="4">
    <location>
        <begin position="7576"/>
        <end position="7587"/>
    </location>
</feature>
<feature type="domain" description="HYR" evidence="9">
    <location>
        <begin position="7472"/>
        <end position="7556"/>
    </location>
</feature>
<dbReference type="InterPro" id="IPR000742">
    <property type="entry name" value="EGF"/>
</dbReference>
<feature type="region of interest" description="Disordered" evidence="4">
    <location>
        <begin position="6462"/>
        <end position="6485"/>
    </location>
</feature>
<feature type="domain" description="HYR" evidence="9">
    <location>
        <begin position="6866"/>
        <end position="6949"/>
    </location>
</feature>
<feature type="domain" description="HYR" evidence="9">
    <location>
        <begin position="1045"/>
        <end position="1130"/>
    </location>
</feature>
<feature type="domain" description="HYR" evidence="9">
    <location>
        <begin position="876"/>
        <end position="957"/>
    </location>
</feature>
<feature type="domain" description="EGF-like" evidence="8">
    <location>
        <begin position="5960"/>
        <end position="5996"/>
    </location>
</feature>
<dbReference type="SMART" id="SM00179">
    <property type="entry name" value="EGF_CA"/>
    <property type="match status" value="7"/>
</dbReference>
<feature type="domain" description="HYR" evidence="9">
    <location>
        <begin position="1644"/>
        <end position="1726"/>
    </location>
</feature>
<feature type="domain" description="HYR" evidence="9">
    <location>
        <begin position="1472"/>
        <end position="1559"/>
    </location>
</feature>
<feature type="domain" description="HYR" evidence="9">
    <location>
        <begin position="795"/>
        <end position="875"/>
    </location>
</feature>
<feature type="domain" description="HYR" evidence="9">
    <location>
        <begin position="2495"/>
        <end position="2582"/>
    </location>
</feature>
<keyword evidence="1" id="KW-0677">Repeat</keyword>
<feature type="domain" description="HYR" evidence="9">
    <location>
        <begin position="3177"/>
        <end position="3264"/>
    </location>
</feature>
<proteinExistence type="predicted"/>
<dbReference type="SMART" id="SM00181">
    <property type="entry name" value="EGF"/>
    <property type="match status" value="13"/>
</dbReference>
<feature type="compositionally biased region" description="Polar residues" evidence="4">
    <location>
        <begin position="6649"/>
        <end position="6662"/>
    </location>
</feature>
<dbReference type="PANTHER" id="PTHR24273">
    <property type="entry name" value="FI04643P-RELATED"/>
    <property type="match status" value="1"/>
</dbReference>
<feature type="domain" description="HYR" evidence="9">
    <location>
        <begin position="2068"/>
        <end position="2153"/>
    </location>
</feature>
<evidence type="ECO:0000256" key="1">
    <source>
        <dbReference type="ARBA" id="ARBA00022737"/>
    </source>
</evidence>
<feature type="domain" description="HYR" evidence="9">
    <location>
        <begin position="7038"/>
        <end position="7122"/>
    </location>
</feature>
<feature type="domain" description="HYR" evidence="9">
    <location>
        <begin position="2409"/>
        <end position="2494"/>
    </location>
</feature>
<dbReference type="PROSITE" id="PS01180">
    <property type="entry name" value="CUB"/>
    <property type="match status" value="1"/>
</dbReference>
<feature type="domain" description="HYR" evidence="9">
    <location>
        <begin position="207"/>
        <end position="283"/>
    </location>
</feature>
<feature type="domain" description="HYR" evidence="9">
    <location>
        <begin position="4713"/>
        <end position="4795"/>
    </location>
</feature>
<feature type="compositionally biased region" description="Low complexity" evidence="4">
    <location>
        <begin position="6626"/>
        <end position="6636"/>
    </location>
</feature>
<evidence type="ECO:0000256" key="3">
    <source>
        <dbReference type="PROSITE-ProRule" id="PRU00076"/>
    </source>
</evidence>
<feature type="domain" description="HYR" evidence="9">
    <location>
        <begin position="4372"/>
        <end position="4454"/>
    </location>
</feature>
<dbReference type="PANTHER" id="PTHR24273:SF32">
    <property type="entry name" value="HYALIN"/>
    <property type="match status" value="1"/>
</dbReference>
<dbReference type="PROSITE" id="PS00022">
    <property type="entry name" value="EGF_1"/>
    <property type="match status" value="12"/>
</dbReference>
<dbReference type="GeneID" id="119738747"/>
<evidence type="ECO:0000313" key="10">
    <source>
        <dbReference type="EnsemblMetazoa" id="XP_038069613.1"/>
    </source>
</evidence>
<feature type="domain" description="EGF-like" evidence="8">
    <location>
        <begin position="7846"/>
        <end position="7885"/>
    </location>
</feature>
<evidence type="ECO:0000259" key="7">
    <source>
        <dbReference type="PROSITE" id="PS01180"/>
    </source>
</evidence>
<feature type="disulfide bond" evidence="3">
    <location>
        <begin position="5629"/>
        <end position="5638"/>
    </location>
</feature>
<feature type="domain" description="HYR" evidence="9">
    <location>
        <begin position="3690"/>
        <end position="3772"/>
    </location>
</feature>
<feature type="region of interest" description="Disordered" evidence="4">
    <location>
        <begin position="7146"/>
        <end position="7181"/>
    </location>
</feature>
<feature type="domain" description="HYR" evidence="9">
    <location>
        <begin position="284"/>
        <end position="366"/>
    </location>
</feature>
<feature type="domain" description="HYR" evidence="9">
    <location>
        <begin position="6692"/>
        <end position="6775"/>
    </location>
</feature>
<feature type="domain" description="HYR" evidence="9">
    <location>
        <begin position="119"/>
        <end position="204"/>
    </location>
</feature>
<feature type="compositionally biased region" description="Polar residues" evidence="4">
    <location>
        <begin position="7169"/>
        <end position="7181"/>
    </location>
</feature>
<keyword evidence="5" id="KW-1133">Transmembrane helix</keyword>
<feature type="region of interest" description="Disordered" evidence="4">
    <location>
        <begin position="6626"/>
        <end position="6662"/>
    </location>
</feature>
<feature type="domain" description="HYR" evidence="9">
    <location>
        <begin position="7212"/>
        <end position="7295"/>
    </location>
</feature>
<feature type="domain" description="HYR" evidence="9">
    <location>
        <begin position="2924"/>
        <end position="3007"/>
    </location>
</feature>
<dbReference type="CDD" id="cd00054">
    <property type="entry name" value="EGF_CA"/>
    <property type="match status" value="8"/>
</dbReference>
<dbReference type="CDD" id="cd00041">
    <property type="entry name" value="CUB"/>
    <property type="match status" value="1"/>
</dbReference>
<feature type="disulfide bond" evidence="3">
    <location>
        <begin position="5798"/>
        <end position="5807"/>
    </location>
</feature>
<feature type="domain" description="HYR" evidence="9">
    <location>
        <begin position="6346"/>
        <end position="6429"/>
    </location>
</feature>
<feature type="disulfide bond" evidence="3">
    <location>
        <begin position="5841"/>
        <end position="5850"/>
    </location>
</feature>
<feature type="domain" description="HYR" evidence="9">
    <location>
        <begin position="1901"/>
        <end position="1984"/>
    </location>
</feature>
<feature type="region of interest" description="Disordered" evidence="4">
    <location>
        <begin position="6983"/>
        <end position="7004"/>
    </location>
</feature>
<keyword evidence="2 3" id="KW-1015">Disulfide bond</keyword>
<feature type="domain" description="HYR" evidence="9">
    <location>
        <begin position="2836"/>
        <end position="2923"/>
    </location>
</feature>
<dbReference type="InterPro" id="IPR035914">
    <property type="entry name" value="Sperma_CUB_dom_sf"/>
</dbReference>
<feature type="region of interest" description="Disordered" evidence="4">
    <location>
        <begin position="6721"/>
        <end position="6745"/>
    </location>
</feature>
<feature type="signal peptide" evidence="6">
    <location>
        <begin position="1"/>
        <end position="18"/>
    </location>
</feature>
<feature type="domain" description="HYR" evidence="9">
    <location>
        <begin position="3773"/>
        <end position="3858"/>
    </location>
</feature>
<feature type="domain" description="HYR" evidence="9">
    <location>
        <begin position="5054"/>
        <end position="5136"/>
    </location>
</feature>
<feature type="disulfide bond" evidence="3">
    <location>
        <begin position="7917"/>
        <end position="7926"/>
    </location>
</feature>
<feature type="domain" description="HYR" evidence="9">
    <location>
        <begin position="19"/>
        <end position="117"/>
    </location>
</feature>
<feature type="domain" description="HYR" evidence="9">
    <location>
        <begin position="3349"/>
        <end position="3431"/>
    </location>
</feature>
<feature type="domain" description="EGF-like" evidence="8">
    <location>
        <begin position="5912"/>
        <end position="5957"/>
    </location>
</feature>
<dbReference type="SUPFAM" id="SSF57196">
    <property type="entry name" value="EGF/Laminin"/>
    <property type="match status" value="8"/>
</dbReference>
<feature type="domain" description="HYR" evidence="9">
    <location>
        <begin position="4796"/>
        <end position="4881"/>
    </location>
</feature>
<dbReference type="SMART" id="SM00089">
    <property type="entry name" value="PKD"/>
    <property type="match status" value="14"/>
</dbReference>
<feature type="domain" description="HYR" evidence="9">
    <location>
        <begin position="370"/>
        <end position="454"/>
    </location>
</feature>
<feature type="domain" description="HYR" evidence="9">
    <location>
        <begin position="714"/>
        <end position="794"/>
    </location>
</feature>
<feature type="domain" description="HYR" evidence="9">
    <location>
        <begin position="4200"/>
        <end position="4287"/>
    </location>
</feature>
<keyword evidence="6" id="KW-0732">Signal</keyword>
<keyword evidence="11" id="KW-1185">Reference proteome</keyword>
<feature type="domain" description="HYR" evidence="9">
    <location>
        <begin position="2326"/>
        <end position="2408"/>
    </location>
</feature>
<feature type="domain" description="HYR" evidence="9">
    <location>
        <begin position="3518"/>
        <end position="3605"/>
    </location>
</feature>
<feature type="domain" description="HYR" evidence="9">
    <location>
        <begin position="1560"/>
        <end position="1643"/>
    </location>
</feature>
<protein>
    <recommendedName>
        <fullName evidence="12">Hyalin</fullName>
    </recommendedName>
</protein>
<dbReference type="InterPro" id="IPR003961">
    <property type="entry name" value="FN3_dom"/>
</dbReference>
<feature type="domain" description="HYR" evidence="9">
    <location>
        <begin position="6260"/>
        <end position="6344"/>
    </location>
</feature>
<feature type="domain" description="HYR" evidence="9">
    <location>
        <begin position="1303"/>
        <end position="1385"/>
    </location>
</feature>
<dbReference type="SUPFAM" id="SSF49854">
    <property type="entry name" value="Spermadhesin, CUB domain"/>
    <property type="match status" value="1"/>
</dbReference>
<feature type="domain" description="HYR" evidence="9">
    <location>
        <begin position="7386"/>
        <end position="7469"/>
    </location>
</feature>
<dbReference type="RefSeq" id="XP_038069613.1">
    <property type="nucleotide sequence ID" value="XM_038213685.1"/>
</dbReference>
<feature type="disulfide bond" evidence="3">
    <location>
        <begin position="5947"/>
        <end position="5956"/>
    </location>
</feature>
<dbReference type="InterPro" id="IPR003410">
    <property type="entry name" value="HYR_dom"/>
</dbReference>
<feature type="domain" description="HYR" evidence="9">
    <location>
        <begin position="5311"/>
        <end position="5394"/>
    </location>
</feature>
<feature type="domain" description="EGF-like" evidence="8">
    <location>
        <begin position="5769"/>
        <end position="5808"/>
    </location>
</feature>
<feature type="domain" description="HYR" evidence="9">
    <location>
        <begin position="1985"/>
        <end position="2067"/>
    </location>
</feature>
<feature type="domain" description="HYR" evidence="9">
    <location>
        <begin position="5478"/>
        <end position="5561"/>
    </location>
</feature>
<feature type="domain" description="HYR" evidence="9">
    <location>
        <begin position="1131"/>
        <end position="1218"/>
    </location>
</feature>
<keyword evidence="5" id="KW-0812">Transmembrane</keyword>
<feature type="domain" description="EGF-like" evidence="8">
    <location>
        <begin position="5641"/>
        <end position="5680"/>
    </location>
</feature>
<feature type="region of interest" description="Disordered" evidence="4">
    <location>
        <begin position="7241"/>
        <end position="7265"/>
    </location>
</feature>
<dbReference type="Gene3D" id="2.10.25.10">
    <property type="entry name" value="Laminin"/>
    <property type="match status" value="10"/>
</dbReference>
<feature type="domain" description="HYR" evidence="9">
    <location>
        <begin position="7126"/>
        <end position="7209"/>
    </location>
</feature>
<dbReference type="Pfam" id="PF02494">
    <property type="entry name" value="HYR"/>
    <property type="match status" value="83"/>
</dbReference>
<feature type="domain" description="HYR" evidence="9">
    <location>
        <begin position="1727"/>
        <end position="1812"/>
    </location>
</feature>
<feature type="domain" description="HYR" evidence="9">
    <location>
        <begin position="2667"/>
        <end position="2749"/>
    </location>
</feature>
<feature type="domain" description="HYR" evidence="9">
    <location>
        <begin position="6432"/>
        <end position="6515"/>
    </location>
</feature>
<feature type="domain" description="HYR" evidence="9">
    <location>
        <begin position="3008"/>
        <end position="3090"/>
    </location>
</feature>
<dbReference type="EnsemblMetazoa" id="XM_038213685.1">
    <property type="protein sequence ID" value="XP_038069613.1"/>
    <property type="gene ID" value="LOC119738747"/>
</dbReference>
<evidence type="ECO:0000256" key="4">
    <source>
        <dbReference type="SAM" id="MobiDB-lite"/>
    </source>
</evidence>
<evidence type="ECO:0000259" key="8">
    <source>
        <dbReference type="PROSITE" id="PS50026"/>
    </source>
</evidence>
<dbReference type="Gene3D" id="2.60.40.10">
    <property type="entry name" value="Immunoglobulins"/>
    <property type="match status" value="35"/>
</dbReference>
<feature type="region of interest" description="Disordered" evidence="4">
    <location>
        <begin position="7573"/>
        <end position="7593"/>
    </location>
</feature>
<feature type="domain" description="HYR" evidence="9">
    <location>
        <begin position="4541"/>
        <end position="4628"/>
    </location>
</feature>
<feature type="domain" description="HYR" evidence="9">
    <location>
        <begin position="5395"/>
        <end position="5477"/>
    </location>
</feature>
<feature type="domain" description="CUB" evidence="7">
    <location>
        <begin position="583"/>
        <end position="714"/>
    </location>
</feature>
<feature type="domain" description="EGF-like" evidence="8">
    <location>
        <begin position="5561"/>
        <end position="5598"/>
    </location>
</feature>
<feature type="domain" description="HYR" evidence="9">
    <location>
        <begin position="1219"/>
        <end position="1302"/>
    </location>
</feature>
<feature type="compositionally biased region" description="Polar residues" evidence="4">
    <location>
        <begin position="6909"/>
        <end position="6921"/>
    </location>
</feature>
<feature type="domain" description="HYR" evidence="9">
    <location>
        <begin position="5137"/>
        <end position="5224"/>
    </location>
</feature>
<feature type="domain" description="HYR" evidence="9">
    <location>
        <begin position="4455"/>
        <end position="4540"/>
    </location>
</feature>
<dbReference type="InterPro" id="IPR013783">
    <property type="entry name" value="Ig-like_fold"/>
</dbReference>
<reference evidence="10" key="1">
    <citation type="submission" date="2022-11" db="UniProtKB">
        <authorList>
            <consortium name="EnsemblMetazoa"/>
        </authorList>
    </citation>
    <scope>IDENTIFICATION</scope>
</reference>
<feature type="domain" description="HYR" evidence="9">
    <location>
        <begin position="6173"/>
        <end position="6257"/>
    </location>
</feature>
<feature type="domain" description="HYR" evidence="9">
    <location>
        <begin position="3432"/>
        <end position="3517"/>
    </location>
</feature>
<feature type="domain" description="EGF-like" evidence="8">
    <location>
        <begin position="5600"/>
        <end position="5639"/>
    </location>
</feature>
<feature type="domain" description="HYR" evidence="9">
    <location>
        <begin position="2583"/>
        <end position="2666"/>
    </location>
</feature>
<feature type="domain" description="EGF-like" evidence="8">
    <location>
        <begin position="5727"/>
        <end position="5766"/>
    </location>
</feature>
<feature type="domain" description="HYR" evidence="9">
    <location>
        <begin position="3091"/>
        <end position="3176"/>
    </location>
</feature>
<feature type="domain" description="HYR" evidence="9">
    <location>
        <begin position="3265"/>
        <end position="3348"/>
    </location>
</feature>
<feature type="domain" description="HYR" evidence="9">
    <location>
        <begin position="958"/>
        <end position="1043"/>
    </location>
</feature>
<feature type="domain" description="HYR" evidence="9">
    <location>
        <begin position="6778"/>
        <end position="6862"/>
    </location>
</feature>
<feature type="domain" description="HYR" evidence="9">
    <location>
        <begin position="4031"/>
        <end position="4113"/>
    </location>
</feature>
<feature type="domain" description="EGF-like" evidence="8">
    <location>
        <begin position="7888"/>
        <end position="7927"/>
    </location>
</feature>
<feature type="domain" description="HYR" evidence="9">
    <location>
        <begin position="3859"/>
        <end position="3946"/>
    </location>
</feature>
<dbReference type="InterPro" id="IPR001881">
    <property type="entry name" value="EGF-like_Ca-bd_dom"/>
</dbReference>
<feature type="domain" description="HYR" evidence="9">
    <location>
        <begin position="4970"/>
        <end position="5053"/>
    </location>
</feature>
<accession>A0A914B123</accession>
<feature type="region of interest" description="Disordered" evidence="4">
    <location>
        <begin position="6886"/>
        <end position="6921"/>
    </location>
</feature>
<keyword evidence="3" id="KW-0245">EGF-like domain</keyword>
<evidence type="ECO:0008006" key="12">
    <source>
        <dbReference type="Google" id="ProtNLM"/>
    </source>
</evidence>
<dbReference type="InterPro" id="IPR022409">
    <property type="entry name" value="PKD/Chitinase_dom"/>
</dbReference>
<evidence type="ECO:0000256" key="6">
    <source>
        <dbReference type="SAM" id="SignalP"/>
    </source>
</evidence>
<feature type="disulfide bond" evidence="3">
    <location>
        <begin position="5986"/>
        <end position="5995"/>
    </location>
</feature>
<feature type="domain" description="HYR" evidence="9">
    <location>
        <begin position="7643"/>
        <end position="7727"/>
    </location>
</feature>
<feature type="disulfide bond" evidence="3">
    <location>
        <begin position="5670"/>
        <end position="5679"/>
    </location>
</feature>
<dbReference type="SMART" id="SM00060">
    <property type="entry name" value="FN3"/>
    <property type="match status" value="20"/>
</dbReference>
<dbReference type="GO" id="GO:0005509">
    <property type="term" value="F:calcium ion binding"/>
    <property type="evidence" value="ECO:0007669"/>
    <property type="project" value="InterPro"/>
</dbReference>
<feature type="domain" description="HYR" evidence="9">
    <location>
        <begin position="7728"/>
        <end position="7810"/>
    </location>
</feature>
<dbReference type="Pfam" id="PF00008">
    <property type="entry name" value="EGF"/>
    <property type="match status" value="2"/>
</dbReference>
<feature type="disulfide bond" evidence="3">
    <location>
        <begin position="5894"/>
        <end position="5903"/>
    </location>
</feature>
<feature type="domain" description="HYR" evidence="9">
    <location>
        <begin position="6086"/>
        <end position="6170"/>
    </location>
</feature>
<feature type="domain" description="HYR" evidence="9">
    <location>
        <begin position="4882"/>
        <end position="4969"/>
    </location>
</feature>
<feature type="domain" description="HYR" evidence="9">
    <location>
        <begin position="4629"/>
        <end position="4712"/>
    </location>
</feature>
<sequence length="7990" mass="838785">MERLVLAVLLCLARTSLAQDMVPPQVFGCPGTDIAGTTLTTTSQASTAMWNTPSGFNIQPGPIFAPVFEFSNIYSQTSESTQFNYGFTTVGYRFVDNGPTSPPQNSAFCTFFVRTGVNNDGTIPTVLNCPGSITQPIASSQTTAVVSWTEPSTTDNNGVVRRSWRSHAPNTAFPVGTTQVTYQWIDPSNPNSPAQCMFTVTVSTTGTDGVVPSLTCPADVVASASGIATWTPPTPTDASGIASTTSTLTPGSVVQEGFTTVTYNTVDGSGNRASCSFIVRRAVTGAYGPVITSCPNNIQQTVTSGASGFVTWTEPTAYDDGGHVRLVMQTHSPNTAFPVGTTPVEYLFQDPTGSTARCVFTVELTVTGGGDTTLPTFTNCPTTSPVFTITSGSTTFVIWPVPQATDNQGTPTVTQILGVSPGTSLAAGQYTIRYQAQDAAGNTAFCMFTVLVQQGGGDTTLPTFTDCPTTSPTFMIPTGSTTTFVSWAVPQATDNQGTPTVTQIQGVSPGSNLAVGQYTIRYQAQDAAGNTAFCMFTVLVQQAGNTGICNPNPCRDNANCFTRTSAEGYVCECNMPNQAGYNCEVQTENQEVFTCYGSQCSSGSFISLNYPNNYPNRYRAQYLLYVPGASGFTFTFDTAFQIETDKDELYIGRGLTPPISEFNGVNTTVDGVFFFEGYNAPNPVTVTNTDTIWMYFLSDKNLPYIGFRVSWQILDTQPPVITGCPGNLVRQTFTNAPLRVTWPAITATDASAFTVSASHSSGDLFPIGTTPVTFTFVDAGGQSSICQFSVIVRLVDNDPPVISGCPDDFSRTTSNMQGLTVFWTPPTATDVSSFDTRSTHTPGQLFPVAATQVTYTFTDVNGLSSTCAFTVTVVFVDNTPPVISGCPGNLVFTTNTFGGTAFVTWTPPTATDDSPVTQTSTHNPGQQLPVGRTEVVYTFTDTNGQASMCSFIVEVVFVDIDDPFFDNCPTSFTVTAPFNAGADIEVTWTAPTAMDNAGPPTAILISHNPGDRFLVGQVTTVLYRYTDAAGNTGDCRFDVTVTRAVDNVPPVINCPANIIREVTTGTRNGVEVTWNLPIATDNTGSTPTVILTSDQQLGPGAFFQFGTYTIAYSAVDGASNSAQCSFTVTVVDRVPPVLNCPPNLVREVTSGNQNGIQVSWNVPTATDNSGAAPNVFLTSNSQQTPGSFFAFGTYTITYTASDGSGNSMSCSFTVNVVDRVPPVITCPADITQRVTTGNRNGIEVQWSPATATDNSGAEPNVFLGSNSQQGPGSFFQFGTYTITYFATDGAGNSIPCSFTVTVVDEVPPSVQCPGNVAFSIPFTANDREVDWSEPVVSDNSGTVSFVSRTHEPNSRFQPGITTVMYTYRDPSGNTESCTFTVTITRLDGVPPVINCPANVLQEVTTGNRNGIEVTWNLPTATDNSGIQPTISLTSNAQLGPGSFFPFGSYTITYRATDAEGNSESCSFIVTVVDRVPPVLNCPSNIIQEVTSGNRNGIEVSWTVPTATDNSGAAPNVFLTSNSQQTPGSFFAFGTYTITYTASDGAGNSMSCSFTLTVVDRVPPVITCPADITQRVTTGNRNGIEVQWSPATATDNSGAVPNVFLGSNSQQGPGSFFQFGTYSILYIASDGAGNSMTCSFTVTVVDGVPPSVQCPGNVAFTIPFTANDREVDWSEPVVSDNSGTVSFVSRTHEPNSRFQPGITTVMYTYRDPAGNTESCTFTVTITRLDGVPPVINCPANILQEVTTGNRNGIEVTWNLPTATDNSGIQPTISLTSNAQLGPGSFFPFGSYTITYRATDAEGNSESCSFTVTVVDRVPPVLNCPSNIIQEVTSGNRNGIEVSWTVPTATDNSGAAPNVFLTSNSQQTPGSFFAFGTYTITYTASDGAGNSMSCSFTLTVVDRVPPVITCPADITQRVTTGNRNGIEVQWSPATATDNSGAVPNVFLGSNSQQGPGSFFQFGTYSILYIASDGAGNSMTCSFTVTVVDGVPPSVQCPGNVAFTIPFTANDREVDWSEPVVSDNSGTVSFVSRTHEPNSRFQPGITTVMYTYRDPAGNTESCTFTVTITRLDGVPPVINCPANILQEVTTGNRNGIEVTWNLPTATDNSGIQPTISLTSNAQLGPGSFFPFGSYTITYRATDAEGNSESCSFTVTVVDRVPPVLNCPSNIIQEVTSGNRNGIEVSWNVPTATDNSGAAPNVFLTSNSQQTPGSFFAFGTYTITYTASDGAGNSMSCSFTLTVVDRVPPVITCPADITQRVTTGNRNGIEVQWSPATATDNSGAVPNVFLGSNSQQGPGSFFQFGTYSILYIASDGAGNSMTCSFTVTVVDGVPPSVQCPGNVAFTIPFTANDREVDWSEPVVSDNSGTVSFVSRTHEPNSRFQPGITTVMYTYRDPAGNTESCTFTVTITRLDGVPPVINCPANILQEVTTGNQNGIEVTWNLPTATDNSGIQPTISLTSNAQLGPGSFFPFGSYTITYRATDAEGNSESCSFTVTVVDRVPPVLNCPSNIIQEVTSGNQNGIQVSWNVPTATDNSGAAPNVFLTSNSQQTPGSFFAFGTYTITYTASDGAGNSMSCSFTVNVVDRVPPVITCPADITQRVTTGNRNGIEVQWSPATATDNSGAEPNVFLGSNSQQGPGSFFQFGTYSILYIASDGAGNSMTCSFTVTVVDGVPPSVQCPGNVAFTIPFTANDREVDWSEPVVSDNSGTVSFVSRTHEPNSRFQPGITTVMYTYRDPAGNTESCTFTVTITRLDGVPPVINCPANILQEVTTGNRNGIEVTWNLPTATDNSGIQPTISLTSNAQLGPGSFFPFGSYTITYRATDAEGNSESCSFTVTVVDRVPPVLNCPSNIIQEVTSGNQNGIQVSWTVPTATDNSGAAPNVFLTSNSQQTPGSFFAFGTYTITYTASDGAGNSMSCSFTVNVVDRVPPVITCPADITLRVTTGNRNGIEVQWSPATATDNSGAEPNVFLGSNSQQGPGSFFQFGTYSILYIASDGAGNSMTCSFTVTVVDEVPPSVQCPGNVAFTIPFTANDREVTWSEPVVSDNSGTVTFVSRTHEPNSRFQPGITTVMYTYRDPSGNTESCSFTVTITRLDGVPPVINCPANILQEVTTGNRNGIEVTWNLPTATDNSGIQPTITLTSNAQLGPGSFFPFGSYTITYRAADAEGNSESCSFTVTVVDRVPPVLNCPSNIIQEVSSGNQNGIQVSWTVPTATDNSGAAPNVFLTSNSQQTPGSFFAFGTYTITYTASDGAGNSMSCSFTLTVVDRVPPVITCPADITQRVTTGNRNGIEVQWSPATATDNSGAEPNVFLGSNSQQGPGSFFQFGTYSILYIASDGAGNSMTCSFTVTVVDEVPPSVQCPGNVAFTIPFTANDREVTWSEPVVSDNSGTVTFVSRTHEPNSRFQPGITTVMYTYRDPSGNTESCSFTVTITRLDGVPPVINCPANILQEVTTGNRNGIEVTWNLPTATDNSGIQPTITLTSNAQLGPGSFFPFGSYTITYRAADAEGNSESCSFTVTVVDRVPPVLNCPSNIIQEVTSGNQNGIQVSWTVPTATDNSGAAPNVFLTSNSQQTPGSFFAFGTYTITYTASDGAGNSMSCSFTVNVVDLVPPVITCPADITQRVTTGNRNGIEVQWSPATATDNSGAEPNVFLGSNSQQGPGSFFQFGTYSILYIASDGAGNSMTCSFTVTVVDEVPPSVQCPGNVAFTIPFTANDREVTWSEPVVSDNSGTVTFVSRTHEPNSRFQPGITTVMYTYRDPSGNTESCSFTVTITRLDGVPPVINCPANILQEVTTGNRNGIEVTWNLPTATDNSGIQPTITLTSNAQLGPGSFFPFGSYTITYRAADAEGNSESCSFTVTVVDRVPPVLNCPSNIIQEVTSGNQNGIQVSWTVPTATDNSGAAPNVFLTSNAQQTPGSFFAFGTYTITYTASDGAGNSMSCSFTVNVVDRVPPVITCPADITQRVTTGNQNGIEVQWSPATATDNSGAAPNVFLTSNSQQSPGSFFAFGTYTIIYTASDGTGNSIPCSFTVTVVDEVPPSVQCPGNVAFTIPFTANDRAVTWSEPVVSDNSGTVTFVSRTHEPNSRFQPGITTVMYTYRDPSGNTESCSFTVTITRLDGVPPVINCPANILQEVTTGNRNGIEVTWNLPTATDNSGIQPTITLTSNAQLGPGSFFPFGSYTITYRAADAEGNSESCSFTVTVVDRVPPVLNCPSNIIQEVTSGNQNGIQVSWTVPTATDNSGAAPNVFLTSNAQQTPGSFFAFGTYTITYTASDGAGNSMSCSFTVNVVDRVPPVITCPADITQRVTTGNQNGIEVQWSPATATDNSGAAPNVFLTSNSQQSPGSFFAFGTYTIIYTASDGTGNSIPCSFTVTVVDEVPPSVQCPGNVAFTIPFTANDRAVTWSEPVVSDNSGTVTFVSRTHEPNSRFQPGITTVMYTYRDPSGNTESCSFTVTITRLDGVPPVINCPANILQEVTTGNRNGIEVTWNLPTATDNSGIQPTISLTSNAQLGPGSFFPFGSYTITYRAADAEGNSESCSFTVTVVDRVPPVLNCPSNIIQEVTSGNQNGIQVSWTVPTATDNSGAAPNVFLTSNSQQTPGSFFAFGTYTITYTASDGAGNSMSCSFTVNVVDRVPPVITCPADITQRVTTGNQNGIEVQWSPATATDNSGAAPNVFLTSNSQQSPGSFFAFGTYTIIYTASDGTGNSIPCSFTVTVVDEVPPSVQCPGNVAFTIPFTANDRAVTWSEPVVSDNSGTVTFVSRTHEPNSRFQPGITTVMYTYRDPSGNTESCSFTVTITRLDGVPPVINCPANILQEVTTGNRNGIEVTWNLPTATDNSGIQPTISLTSNAQLGPGSFFPFGSYTITYRAADAEGNSESCSFTVTVVDRVPPVLNCPSNIIREVTSGSQNGIQVSWNVPTATDNSGAAPNVFLTSNSQQTPGSFFAFGTYTITYTASDGAGNSMSCSFTLTVVDRVPPVITCPADITQRVTTGNRNGIEVQWSPATATDNSGAAPNVFLTSNSQQTPGSFFAFGTYTITYTASDGAGNSMSCSFTVTVVDEVPPSVQCPGNVAFDIPFTANDREVTWSEPVVSDNSGTVTFVSRTHEPNSRFQPGITTVMYTYRDPSGNTESCSFTVTITRRDGVPPVINCPANILQEVTTGNRNGIEVTWNLPTATDNSGIQPTISLTSNAQFRPGSFFPFGSYTITYRATDAEGNSDSCSFTVTVVDRVPPAITCPTNIIREVTSGNRNGIEVSWTVPTATDNSGAEPTVTLSSNPQQGPGSFFQFGSYTINYRAIDGSGNNEVCSFTVTVVDRVPPVITCPADINEEVSTGNDNGANVIWSPPTATDNSGSSPTITLTSNPNQGPNAYLMFGTYTITYRATDGAGNANTCSFRVIVRDTVPPRVVCPASFTRTVSIGATGAAVTWSTPTATDNAGDATFVESTRNSGDFLPVGVTQVTYTYVDLFGNRGMCSFTVTITEVDGTTPTLLSCPSDITITILAGTAPVQVDFVAPTATDNSGNVQLVSNTFNPGDNFPVGNSVVTYRFEDAAQNFAVCTFTVTVMEANPCLSQPCMNGGVCVAESVTAYRCICTLCFSGTHCENAVDICQSNNCQNGGACTAFPGSCTQYECQCSDCFIGRFCETIVDSCENNQCANGASCSPRVNNCLEYTCHCPACYTGQFCRIPVSPCTTNNCQNGGICQALTSSSPFACHEYTCACSGCFTGQWCQETRDACNPNPCLNGAVCTTQSNDCYAYSCQCQGCFTGYNCERTIESPCQLNPCQNGGTCNTVVGACRSYTCLCPLTHTGSECELVVTVNPNPCNSFPCLNGATCLTMDGTHYICVCLNGFLGENCQSTTTTLPQLDGCGTSQCSNGGMCYNSYNSNSRGQFRVQYTCICASGFSGSNCNFQISTNPNFNICALPTRPPCEAGAPCSNAFHSFDGDVDYFCSCPDGYIGHNCETRYGNPCLSAPCRNGGTCTSFNTYFTCQCASGFAGTICEILVGDNTPPVITGCPSSLTRNLPTGSATVVSWTAPQATDNSGTANLIYSTHPNPSGTFRVGVTVVSYVFTDPSGNDATCTFFVTITSGVTDNIPPTITNCPIQGVRATLPTGATRVQVSWTVPSATDNSGQQVTSTSNYNPMSTFPLGNTRVTYTFTDASRNSATCTFDVIVTVAQGDTIPPVISGCPVQGVTVTAPAGATSAVVTWTQPTAVDNSGGVVTRLTNRSPGQTFSVGTTAVTYIFTDPSGNSDTCNFNVIVLSGGADNTPPIVSGCPVQGVTAMAPTSATSAVVNWPEPTAVDNSGGVVTRTSTRSPGQSFAIGVTNVVYTFTDPSQNVATCSFTVTVTRTIDNTIPVISGCPTDRTVNLPSGSPSVTVSWTEPTATDNSGAEPTRTGSHTPGQSFTSGVTNVGYTFTDPSGNQAFCNFIVTVVGGTGDTTAPVISGCPSGVSISVPTGVTSATVSWTEPTATDNSGAEPTRTSSHSPGQSFNVGTTNVIYTFRDPSQNMATCSFIVTVQVGGVDMTAPVISGCPADITVNPDAGQTFATVTWTPPTATDNSGAQPNVASTHNPGQRFNANTVSRVTYTFWDARVNIATCQFSITVTDGSGGDMTAPTVSGCPSGVSVTAPSGATTATASWTEPTATDDSGAVPTRTSSHSPGQSFPLGQTMVEYTFRDPSGNQAMCVFVVNVQGGTGDTTAPVISGCPSGVSISVPTGVTSATVSWTEPTATDNSGAEPTRTSSHSPGQSFNVGMTNVIYTFRDPSQNMATCSFIVTVQVGGVDMTPPVISGCPADITVNPDAGQTFATVTWTPPTATDNSGAQPNVASTHNPGQRFNANTVSRVTYTFWDARVNIATCQFSITVTDGSGGDMTAPTVSGCPSGVSVTAPSGATTATASWTEPTATDDSGAVPTRTSSHSPGQSFPLGQTMVEYTFRDPSGNQAMCVFVVNVQGGTGDTTAPVISGCPSGVSISVPTGVTSATVSWTEPTATDNSGVEPTRTSSHSPGQSFNVGMTNVIYTFRDPSQNMATCSFIVTVQVGGVDMTPPVISGCPADITVNPDAGQTFATVTWTPPTATDNSGAQPNVASTHNPGQRFNANTVSQVTYTFWDARVNIATCQFSITVTDGSGGDMTAPTVSGCPSGVSVTAPSGATTATASWTEPTATDDSGAVPTRTSSHSPGQSFPIGQTMVEYTFRDPSGNQAMCVFVVNVQGGTGDTTAPVISGCPSGVSISVPTGVTSATVSWTEPTATDNSGAEPTRTSSHSPGQSFNVGTTNVIYTFRDPSQNMATCSFIVTVQVGGVDMTPPVISGCPADITVNPDAGQTFATVTWTPPTATDNSGAQPNVASTHNPGQRFNANTVSRVTYTFWDARVNIATCQFSITVTDGSGGDMTAPTVSGCPSGVSVTAPSGATTATASWTEPTATDDSGAVPTRTSSHSPGQSFPIGQTMVQYTFRDPTGNQAMCVFVVNVQGSGTDTTAPVVSGCPTADVTARSPIGASTIIVRWTEPSATDDSGGQVSVTASHSPGQSFPVGMTNVVYTFRDPTGNSAGCAFVVNVIADTRVPVITGCPTAASGVAPSGSTTGTATWNEPTAADDDNLPVRVARSHTPGSSFQIGGTTVRYIFMDSAGNQAICSFVVTITSSGGGDTTPPTIVCPASITGYVREITQVLSFTWSNPTVSDDSGVQPTVTTSPNYPQPTGTFDFGTYQITYTAEDGAGNMASCTLTINVILDTQPPTFTGCPAQRQSLLPSGSDSVIVTWTEPVGSDNIGITNTERSHRPGDSFGLGITQVTYTFSDRAGNQASCIFSVNVTARTSNPCESNPCSGSTPRCFYTSDEYLCLPPVRKRRDSGDVANGPCEHGGLAVEVSTDPPSFYCACPNGYTGILCQIREVSICEPNPCANNGTCYPTPSSEIGYECECQPGWVGQDCTGRSRDNIRDLQDRSPIHSTMTWIMVSVAGVLATFAIILAAMFCRLAPRLTNPKLRYDEVPIVH</sequence>
<feature type="domain" description="HYR" evidence="9">
    <location>
        <begin position="4114"/>
        <end position="4199"/>
    </location>
</feature>
<organism evidence="10 11">
    <name type="scientific">Patiria miniata</name>
    <name type="common">Bat star</name>
    <name type="synonym">Asterina miniata</name>
    <dbReference type="NCBI Taxonomy" id="46514"/>
    <lineage>
        <taxon>Eukaryota</taxon>
        <taxon>Metazoa</taxon>
        <taxon>Echinodermata</taxon>
        <taxon>Eleutherozoa</taxon>
        <taxon>Asterozoa</taxon>
        <taxon>Asteroidea</taxon>
        <taxon>Valvatacea</taxon>
        <taxon>Valvatida</taxon>
        <taxon>Asterinidae</taxon>
        <taxon>Patiria</taxon>
    </lineage>
</organism>
<feature type="domain" description="HYR" evidence="9">
    <location>
        <begin position="3606"/>
        <end position="3689"/>
    </location>
</feature>
<feature type="domain" description="HYR" evidence="9">
    <location>
        <begin position="6000"/>
        <end position="6083"/>
    </location>
</feature>
<feature type="domain" description="HYR" evidence="9">
    <location>
        <begin position="6606"/>
        <end position="6689"/>
    </location>
</feature>
<feature type="domain" description="HYR" evidence="9">
    <location>
        <begin position="1813"/>
        <end position="1900"/>
    </location>
</feature>
<feature type="domain" description="HYR" evidence="9">
    <location>
        <begin position="2154"/>
        <end position="2241"/>
    </location>
</feature>
<feature type="compositionally biased region" description="Low complexity" evidence="4">
    <location>
        <begin position="7146"/>
        <end position="7156"/>
    </location>
</feature>
<keyword evidence="5" id="KW-0472">Membrane</keyword>
<feature type="domain" description="HYR" evidence="9">
    <location>
        <begin position="4288"/>
        <end position="4371"/>
    </location>
</feature>
<feature type="disulfide bond" evidence="3">
    <location>
        <begin position="5756"/>
        <end position="5765"/>
    </location>
</feature>
<evidence type="ECO:0000313" key="11">
    <source>
        <dbReference type="Proteomes" id="UP000887568"/>
    </source>
</evidence>
<dbReference type="PROSITE" id="PS50825">
    <property type="entry name" value="HYR"/>
    <property type="match status" value="84"/>
</dbReference>
<feature type="domain" description="HYR" evidence="9">
    <location>
        <begin position="3947"/>
        <end position="4030"/>
    </location>
</feature>
<dbReference type="OrthoDB" id="418245at2759"/>
<feature type="chain" id="PRO_5037195408" description="Hyalin" evidence="6">
    <location>
        <begin position="19"/>
        <end position="7990"/>
    </location>
</feature>
<feature type="domain" description="HYR" evidence="9">
    <location>
        <begin position="457"/>
        <end position="542"/>
    </location>
</feature>
<feature type="compositionally biased region" description="Low complexity" evidence="4">
    <location>
        <begin position="6886"/>
        <end position="6896"/>
    </location>
</feature>
<feature type="compositionally biased region" description="Low complexity" evidence="4">
    <location>
        <begin position="7406"/>
        <end position="7416"/>
    </location>
</feature>
<feature type="domain" description="EGF-like" evidence="8">
    <location>
        <begin position="5859"/>
        <end position="5904"/>
    </location>
</feature>
<feature type="domain" description="HYR" evidence="9">
    <location>
        <begin position="6952"/>
        <end position="7035"/>
    </location>
</feature>
<dbReference type="Proteomes" id="UP000887568">
    <property type="component" value="Unplaced"/>
</dbReference>
<feature type="domain" description="HYR" evidence="9">
    <location>
        <begin position="2750"/>
        <end position="2835"/>
    </location>
</feature>
<dbReference type="Gene3D" id="2.60.120.290">
    <property type="entry name" value="Spermadhesin, CUB domain"/>
    <property type="match status" value="1"/>
</dbReference>
<feature type="transmembrane region" description="Helical" evidence="5">
    <location>
        <begin position="7949"/>
        <end position="7973"/>
    </location>
</feature>
<dbReference type="PROSITE" id="PS50026">
    <property type="entry name" value="EGF_3"/>
    <property type="match status" value="12"/>
</dbReference>
<feature type="domain" description="EGF-like" evidence="8">
    <location>
        <begin position="545"/>
        <end position="584"/>
    </location>
</feature>
<evidence type="ECO:0000259" key="9">
    <source>
        <dbReference type="PROSITE" id="PS50825"/>
    </source>
</evidence>
<feature type="compositionally biased region" description="Polar residues" evidence="4">
    <location>
        <begin position="7429"/>
        <end position="7441"/>
    </location>
</feature>
<feature type="domain" description="HYR" evidence="9">
    <location>
        <begin position="6518"/>
        <end position="6602"/>
    </location>
</feature>
<feature type="domain" description="HYR" evidence="9">
    <location>
        <begin position="5225"/>
        <end position="5310"/>
    </location>
</feature>
<feature type="domain" description="EGF-like" evidence="8">
    <location>
        <begin position="5814"/>
        <end position="5851"/>
    </location>
</feature>
<dbReference type="PROSITE" id="PS01186">
    <property type="entry name" value="EGF_2"/>
    <property type="match status" value="6"/>
</dbReference>
<feature type="domain" description="HYR" evidence="9">
    <location>
        <begin position="1386"/>
        <end position="1471"/>
    </location>
</feature>
<feature type="disulfide bond" evidence="3">
    <location>
        <begin position="5588"/>
        <end position="5597"/>
    </location>
</feature>
<name>A0A914B123_PATMI</name>
<feature type="region of interest" description="Disordered" evidence="4">
    <location>
        <begin position="7406"/>
        <end position="7441"/>
    </location>
</feature>
<feature type="domain" description="HYR" evidence="9">
    <location>
        <begin position="7558"/>
        <end position="7639"/>
    </location>
</feature>
<comment type="caution">
    <text evidence="3">Lacks conserved residue(s) required for the propagation of feature annotation.</text>
</comment>
<feature type="domain" description="HYR" evidence="9">
    <location>
        <begin position="2242"/>
        <end position="2325"/>
    </location>
</feature>
<feature type="region of interest" description="Disordered" evidence="4">
    <location>
        <begin position="6363"/>
        <end position="6400"/>
    </location>
</feature>
<evidence type="ECO:0000256" key="2">
    <source>
        <dbReference type="ARBA" id="ARBA00023157"/>
    </source>
</evidence>
<feature type="disulfide bond" evidence="3">
    <location>
        <begin position="7875"/>
        <end position="7884"/>
    </location>
</feature>
<feature type="disulfide bond" evidence="3">
    <location>
        <begin position="554"/>
        <end position="571"/>
    </location>
</feature>
<dbReference type="InterPro" id="IPR000859">
    <property type="entry name" value="CUB_dom"/>
</dbReference>